<dbReference type="OrthoDB" id="1675150at2759"/>
<dbReference type="Proteomes" id="UP000250321">
    <property type="component" value="Unassembled WGS sequence"/>
</dbReference>
<protein>
    <submittedName>
        <fullName evidence="1">Uncharacterized protein</fullName>
    </submittedName>
</protein>
<accession>A0A314YFJ7</accession>
<proteinExistence type="predicted"/>
<reference evidence="1 2" key="1">
    <citation type="submission" date="2018-02" db="EMBL/GenBank/DDBJ databases">
        <title>Draft genome of wild Prunus yedoensis var. nudiflora.</title>
        <authorList>
            <person name="Baek S."/>
            <person name="Kim J.-H."/>
            <person name="Choi K."/>
            <person name="Kim G.-B."/>
            <person name="Cho A."/>
            <person name="Jang H."/>
            <person name="Shin C.-H."/>
            <person name="Yu H.-J."/>
            <person name="Mun J.-H."/>
        </authorList>
    </citation>
    <scope>NUCLEOTIDE SEQUENCE [LARGE SCALE GENOMIC DNA]</scope>
    <source>
        <strain evidence="2">cv. Jeju island</strain>
        <tissue evidence="1">Leaf</tissue>
    </source>
</reference>
<dbReference type="AlphaFoldDB" id="A0A314YFJ7"/>
<evidence type="ECO:0000313" key="1">
    <source>
        <dbReference type="EMBL" id="PQQ03769.1"/>
    </source>
</evidence>
<dbReference type="EMBL" id="PJQY01001309">
    <property type="protein sequence ID" value="PQQ03769.1"/>
    <property type="molecule type" value="Genomic_DNA"/>
</dbReference>
<gene>
    <name evidence="1" type="ORF">Pyn_11256</name>
</gene>
<comment type="caution">
    <text evidence="1">The sequence shown here is derived from an EMBL/GenBank/DDBJ whole genome shotgun (WGS) entry which is preliminary data.</text>
</comment>
<name>A0A314YFJ7_PRUYE</name>
<keyword evidence="2" id="KW-1185">Reference proteome</keyword>
<organism evidence="1 2">
    <name type="scientific">Prunus yedoensis var. nudiflora</name>
    <dbReference type="NCBI Taxonomy" id="2094558"/>
    <lineage>
        <taxon>Eukaryota</taxon>
        <taxon>Viridiplantae</taxon>
        <taxon>Streptophyta</taxon>
        <taxon>Embryophyta</taxon>
        <taxon>Tracheophyta</taxon>
        <taxon>Spermatophyta</taxon>
        <taxon>Magnoliopsida</taxon>
        <taxon>eudicotyledons</taxon>
        <taxon>Gunneridae</taxon>
        <taxon>Pentapetalae</taxon>
        <taxon>rosids</taxon>
        <taxon>fabids</taxon>
        <taxon>Rosales</taxon>
        <taxon>Rosaceae</taxon>
        <taxon>Amygdaloideae</taxon>
        <taxon>Amygdaleae</taxon>
        <taxon>Prunus</taxon>
    </lineage>
</organism>
<sequence length="218" mass="23647">MMVSKASVNSVDVTKVDTDTALNGMGKERRTENIDNNQLSSTQSFRTSYEPKCDDIDISGNDDKTISFGSGHAMPDVDAMEISEHVITTRNCSNVPAQDGKSCIALSNAKNPTCSLDELCQEKSFQRNVSIPFVKQDIGSAKTGMVYPSGSASIYALVNNVNNTSSSSMEELKKEEVKRSWNNEVLLAFDSSHGGPGANSLKSTGHEEVQTFPCSFRE</sequence>
<evidence type="ECO:0000313" key="2">
    <source>
        <dbReference type="Proteomes" id="UP000250321"/>
    </source>
</evidence>